<dbReference type="Proteomes" id="UP001153387">
    <property type="component" value="Unassembled WGS sequence"/>
</dbReference>
<feature type="domain" description="Cyclic nucleotide-binding" evidence="4">
    <location>
        <begin position="1"/>
        <end position="95"/>
    </location>
</feature>
<dbReference type="GO" id="GO:0008233">
    <property type="term" value="F:peptidase activity"/>
    <property type="evidence" value="ECO:0007669"/>
    <property type="project" value="UniProtKB-KW"/>
</dbReference>
<dbReference type="InterPro" id="IPR018488">
    <property type="entry name" value="cNMP-bd_CS"/>
</dbReference>
<protein>
    <submittedName>
        <fullName evidence="5">PrsW family glutamic-type intramembrane protease</fullName>
        <ecNumber evidence="5">3.4.-.-</ecNumber>
    </submittedName>
</protein>
<evidence type="ECO:0000256" key="1">
    <source>
        <dbReference type="ARBA" id="ARBA00023159"/>
    </source>
</evidence>
<dbReference type="PANTHER" id="PTHR36844:SF1">
    <property type="entry name" value="PROTEASE PRSW"/>
    <property type="match status" value="1"/>
</dbReference>
<comment type="caution">
    <text evidence="5">The sequence shown here is derived from an EMBL/GenBank/DDBJ whole genome shotgun (WGS) entry which is preliminary data.</text>
</comment>
<dbReference type="InterPro" id="IPR026898">
    <property type="entry name" value="PrsW"/>
</dbReference>
<feature type="transmembrane region" description="Helical" evidence="3">
    <location>
        <begin position="251"/>
        <end position="271"/>
    </location>
</feature>
<reference evidence="5 6" key="1">
    <citation type="submission" date="2022-10" db="EMBL/GenBank/DDBJ databases">
        <title>Comparative genomic analysis of Cohnella hashimotonis sp. nov., isolated from the International Space Station.</title>
        <authorList>
            <person name="Simpson A."/>
            <person name="Venkateswaran K."/>
        </authorList>
    </citation>
    <scope>NUCLEOTIDE SEQUENCE [LARGE SCALE GENOMIC DNA]</scope>
    <source>
        <strain evidence="5 6">DSM 18997</strain>
    </source>
</reference>
<dbReference type="PANTHER" id="PTHR36844">
    <property type="entry name" value="PROTEASE PRSW"/>
    <property type="match status" value="1"/>
</dbReference>
<dbReference type="EC" id="3.4.-.-" evidence="5"/>
<dbReference type="CDD" id="cd00038">
    <property type="entry name" value="CAP_ED"/>
    <property type="match status" value="1"/>
</dbReference>
<evidence type="ECO:0000313" key="6">
    <source>
        <dbReference type="Proteomes" id="UP001153387"/>
    </source>
</evidence>
<sequence length="462" mass="50059">MKKGDVLVREGEEADRFYMVVGGRVEVRAAGRRKAQLRAGDFFGEIGLLSGTVSEATATAAEDGELLAMGKNEFQYILDYYAPVRRQFMEMLRIRAPHLRPQAESAEAPIVVTESALPKAKERWVDALLWLGGGFVLLTALALVLRSDWLNFATLIVGGFVGPVTFVAYIRGHQLLGFSTLRLGLIFLSSAVVAVPLAWYLEHVSLFGAGQSDFSRFKVPLTVSVIEEGAKLLVCLALIRTKQMRFLMDAVVFGAAAGMGFAAIESVIYGWSHLGEASSMGMLSVLWIRALLSPFGHGTWTAIAAAGIWIAAAARATAAGADARRRIQPWNAAFLLAAVVALHALWDLRFEGGLAKVGMMAAVGGAGIGLLYLLVRTGRREEYRAFSALNPYVQEAVRHVDTAREASGELRCDGCGTVSPAGDALLRPLRTRAEGQVLNETRRPRSKSSDFATHPRIKRVTL</sequence>
<keyword evidence="6" id="KW-1185">Reference proteome</keyword>
<dbReference type="PROSITE" id="PS00888">
    <property type="entry name" value="CNMP_BINDING_1"/>
    <property type="match status" value="1"/>
</dbReference>
<evidence type="ECO:0000259" key="4">
    <source>
        <dbReference type="PROSITE" id="PS50042"/>
    </source>
</evidence>
<dbReference type="RefSeq" id="WP_277565938.1">
    <property type="nucleotide sequence ID" value="NZ_JAPDHZ010000003.1"/>
</dbReference>
<feature type="transmembrane region" description="Helical" evidence="3">
    <location>
        <begin position="291"/>
        <end position="318"/>
    </location>
</feature>
<name>A0A9X4KH68_9BACL</name>
<dbReference type="InterPro" id="IPR000595">
    <property type="entry name" value="cNMP-bd_dom"/>
</dbReference>
<keyword evidence="3" id="KW-0472">Membrane</keyword>
<keyword evidence="5" id="KW-0378">Hydrolase</keyword>
<dbReference type="InterPro" id="IPR014710">
    <property type="entry name" value="RmlC-like_jellyroll"/>
</dbReference>
<accession>A0A9X4KH68</accession>
<feature type="transmembrane region" description="Helical" evidence="3">
    <location>
        <begin position="127"/>
        <end position="145"/>
    </location>
</feature>
<dbReference type="Pfam" id="PF13367">
    <property type="entry name" value="PrsW-protease"/>
    <property type="match status" value="1"/>
</dbReference>
<feature type="transmembrane region" description="Helical" evidence="3">
    <location>
        <begin position="151"/>
        <end position="170"/>
    </location>
</feature>
<dbReference type="Pfam" id="PF00027">
    <property type="entry name" value="cNMP_binding"/>
    <property type="match status" value="1"/>
</dbReference>
<evidence type="ECO:0000313" key="5">
    <source>
        <dbReference type="EMBL" id="MDG0792113.1"/>
    </source>
</evidence>
<feature type="transmembrane region" description="Helical" evidence="3">
    <location>
        <begin position="354"/>
        <end position="375"/>
    </location>
</feature>
<evidence type="ECO:0000256" key="2">
    <source>
        <dbReference type="SAM" id="MobiDB-lite"/>
    </source>
</evidence>
<dbReference type="Gene3D" id="2.60.120.10">
    <property type="entry name" value="Jelly Rolls"/>
    <property type="match status" value="1"/>
</dbReference>
<dbReference type="PROSITE" id="PS50042">
    <property type="entry name" value="CNMP_BINDING_3"/>
    <property type="match status" value="1"/>
</dbReference>
<keyword evidence="3" id="KW-0812">Transmembrane</keyword>
<dbReference type="GO" id="GO:0006508">
    <property type="term" value="P:proteolysis"/>
    <property type="evidence" value="ECO:0007669"/>
    <property type="project" value="UniProtKB-KW"/>
</dbReference>
<dbReference type="InterPro" id="IPR018490">
    <property type="entry name" value="cNMP-bd_dom_sf"/>
</dbReference>
<feature type="transmembrane region" description="Helical" evidence="3">
    <location>
        <begin position="330"/>
        <end position="348"/>
    </location>
</feature>
<proteinExistence type="predicted"/>
<feature type="region of interest" description="Disordered" evidence="2">
    <location>
        <begin position="436"/>
        <end position="462"/>
    </location>
</feature>
<feature type="transmembrane region" description="Helical" evidence="3">
    <location>
        <begin position="182"/>
        <end position="201"/>
    </location>
</feature>
<keyword evidence="5" id="KW-0645">Protease</keyword>
<gene>
    <name evidence="5" type="ORF">OMP38_15500</name>
</gene>
<keyword evidence="1" id="KW-0010">Activator</keyword>
<dbReference type="SUPFAM" id="SSF51206">
    <property type="entry name" value="cAMP-binding domain-like"/>
    <property type="match status" value="1"/>
</dbReference>
<dbReference type="AlphaFoldDB" id="A0A9X4KH68"/>
<organism evidence="5 6">
    <name type="scientific">Cohnella ginsengisoli</name>
    <dbReference type="NCBI Taxonomy" id="425004"/>
    <lineage>
        <taxon>Bacteria</taxon>
        <taxon>Bacillati</taxon>
        <taxon>Bacillota</taxon>
        <taxon>Bacilli</taxon>
        <taxon>Bacillales</taxon>
        <taxon>Paenibacillaceae</taxon>
        <taxon>Cohnella</taxon>
    </lineage>
</organism>
<feature type="transmembrane region" description="Helical" evidence="3">
    <location>
        <begin position="221"/>
        <end position="239"/>
    </location>
</feature>
<dbReference type="SMART" id="SM00100">
    <property type="entry name" value="cNMP"/>
    <property type="match status" value="1"/>
</dbReference>
<keyword evidence="3" id="KW-1133">Transmembrane helix</keyword>
<evidence type="ECO:0000256" key="3">
    <source>
        <dbReference type="SAM" id="Phobius"/>
    </source>
</evidence>
<dbReference type="EMBL" id="JAPDHZ010000003">
    <property type="protein sequence ID" value="MDG0792113.1"/>
    <property type="molecule type" value="Genomic_DNA"/>
</dbReference>